<feature type="transmembrane region" description="Helical" evidence="3">
    <location>
        <begin position="148"/>
        <end position="168"/>
    </location>
</feature>
<evidence type="ECO:0000313" key="6">
    <source>
        <dbReference type="Proteomes" id="UP001185028"/>
    </source>
</evidence>
<gene>
    <name evidence="5" type="ORF">JOC58_000137</name>
</gene>
<accession>A0ABU1ISN1</accession>
<name>A0ABU1ISN1_9BACL</name>
<evidence type="ECO:0000256" key="1">
    <source>
        <dbReference type="ARBA" id="ARBA00004370"/>
    </source>
</evidence>
<evidence type="ECO:0000256" key="2">
    <source>
        <dbReference type="ARBA" id="ARBA00007400"/>
    </source>
</evidence>
<feature type="transmembrane region" description="Helical" evidence="3">
    <location>
        <begin position="97"/>
        <end position="116"/>
    </location>
</feature>
<organism evidence="5 6">
    <name type="scientific">Paenibacillus hunanensis</name>
    <dbReference type="NCBI Taxonomy" id="539262"/>
    <lineage>
        <taxon>Bacteria</taxon>
        <taxon>Bacillati</taxon>
        <taxon>Bacillota</taxon>
        <taxon>Bacilli</taxon>
        <taxon>Bacillales</taxon>
        <taxon>Paenibacillaceae</taxon>
        <taxon>Paenibacillus</taxon>
    </lineage>
</organism>
<dbReference type="PANTHER" id="PTHR37312">
    <property type="entry name" value="MEMBRANE-BOUND ACYLTRANSFERASE YKRP-RELATED"/>
    <property type="match status" value="1"/>
</dbReference>
<evidence type="ECO:0000259" key="4">
    <source>
        <dbReference type="Pfam" id="PF01757"/>
    </source>
</evidence>
<evidence type="ECO:0000313" key="5">
    <source>
        <dbReference type="EMBL" id="MDR6242253.1"/>
    </source>
</evidence>
<dbReference type="InterPro" id="IPR002656">
    <property type="entry name" value="Acyl_transf_3_dom"/>
</dbReference>
<dbReference type="Pfam" id="PF01757">
    <property type="entry name" value="Acyl_transf_3"/>
    <property type="match status" value="1"/>
</dbReference>
<comment type="caution">
    <text evidence="5">The sequence shown here is derived from an EMBL/GenBank/DDBJ whole genome shotgun (WGS) entry which is preliminary data.</text>
</comment>
<keyword evidence="3" id="KW-0812">Transmembrane</keyword>
<feature type="domain" description="Acyltransferase 3" evidence="4">
    <location>
        <begin position="5"/>
        <end position="306"/>
    </location>
</feature>
<keyword evidence="3" id="KW-0472">Membrane</keyword>
<feature type="transmembrane region" description="Helical" evidence="3">
    <location>
        <begin position="36"/>
        <end position="56"/>
    </location>
</feature>
<dbReference type="Proteomes" id="UP001185028">
    <property type="component" value="Unassembled WGS sequence"/>
</dbReference>
<proteinExistence type="inferred from homology"/>
<feature type="transmembrane region" description="Helical" evidence="3">
    <location>
        <begin position="68"/>
        <end position="91"/>
    </location>
</feature>
<dbReference type="InterPro" id="IPR052734">
    <property type="entry name" value="Nod_factor_acetyltransferase"/>
</dbReference>
<comment type="subcellular location">
    <subcellularLocation>
        <location evidence="1">Membrane</location>
    </subcellularLocation>
</comment>
<keyword evidence="3" id="KW-1133">Transmembrane helix</keyword>
<dbReference type="RefSeq" id="WP_229685663.1">
    <property type="nucleotide sequence ID" value="NZ_BMMB01000003.1"/>
</dbReference>
<feature type="transmembrane region" description="Helical" evidence="3">
    <location>
        <begin position="123"/>
        <end position="142"/>
    </location>
</feature>
<evidence type="ECO:0000256" key="3">
    <source>
        <dbReference type="SAM" id="Phobius"/>
    </source>
</evidence>
<sequence length="335" mass="38406">MTRDAYFDNLKFLLIALVVVGHMIEPLYDDPWLKPLYVLIYSFHIPLFVLISGYFAKNIGTGDYFTKVISKLVIPYVIFETLYSLFDYWLYDRSQLIFSYFTPYWLMWFFFSMILWKTAMPYMIRIQYALPFAIVLAILAGYANDAEYYASVSRTIVFFPFFLAGYYMDRSWITWLQSPVVKKISALLLLTATVLIAVYSPFVVKEWLYGSFSYESLGHNEWSAGLYRIGVYMLAIIIGGAVMSLTPARPLGMISEMGSNTLYTYLLHGFIVMAITASDIYTWLGTGTTRVLVIPVSLLLTVLLSLSSVRVASAWLVEPGVKRIFKRHSSRTDLG</sequence>
<protein>
    <submittedName>
        <fullName evidence="5">Fucose 4-O-acetylase-like acetyltransferase</fullName>
    </submittedName>
</protein>
<feature type="transmembrane region" description="Helical" evidence="3">
    <location>
        <begin position="7"/>
        <end position="24"/>
    </location>
</feature>
<feature type="transmembrane region" description="Helical" evidence="3">
    <location>
        <begin position="224"/>
        <end position="245"/>
    </location>
</feature>
<feature type="transmembrane region" description="Helical" evidence="3">
    <location>
        <begin position="265"/>
        <end position="284"/>
    </location>
</feature>
<reference evidence="5 6" key="1">
    <citation type="submission" date="2023-07" db="EMBL/GenBank/DDBJ databases">
        <title>Genomic Encyclopedia of Type Strains, Phase IV (KMG-IV): sequencing the most valuable type-strain genomes for metagenomic binning, comparative biology and taxonomic classification.</title>
        <authorList>
            <person name="Goeker M."/>
        </authorList>
    </citation>
    <scope>NUCLEOTIDE SEQUENCE [LARGE SCALE GENOMIC DNA]</scope>
    <source>
        <strain evidence="5 6">DSM 22170</strain>
    </source>
</reference>
<dbReference type="EMBL" id="JAVDQH010000001">
    <property type="protein sequence ID" value="MDR6242253.1"/>
    <property type="molecule type" value="Genomic_DNA"/>
</dbReference>
<feature type="transmembrane region" description="Helical" evidence="3">
    <location>
        <begin position="180"/>
        <end position="204"/>
    </location>
</feature>
<comment type="similarity">
    <text evidence="2">Belongs to the acyltransferase 3 family.</text>
</comment>
<keyword evidence="6" id="KW-1185">Reference proteome</keyword>
<dbReference type="PANTHER" id="PTHR37312:SF1">
    <property type="entry name" value="MEMBRANE-BOUND ACYLTRANSFERASE YKRP-RELATED"/>
    <property type="match status" value="1"/>
</dbReference>
<feature type="transmembrane region" description="Helical" evidence="3">
    <location>
        <begin position="296"/>
        <end position="317"/>
    </location>
</feature>